<dbReference type="InterPro" id="IPR051794">
    <property type="entry name" value="PG_Endopeptidase_C40"/>
</dbReference>
<sequence>MASQRLKRGMRGAIAATAVAAVAASIAPASAGAQPNTPANASEALKQYNDLSEQASKLNEELLQAEEKQGKNQEELDKANADVAAANQVGDQAKADEETFRGKVDLLTEASFEGARFNQLSALLVSDSQQEFLNRMSALGVLAADNNEALDKLSGAVDTAADALKKATEAQARAKTANDEAIKITEDIKKRAADLDTQKKDVKAALNKLTGAEKSNLADSGDMSDIAVPSGAAGAAVAFALAQRGDMYSYGATGPDVWDCSGLVMMSYRAAGVNLPRTSQGQGSAGRPVTRGEVTAGDIIAYNGFGHVALAISNTEVVHASTDGVPVKIVPLESPGSISAMRRIAG</sequence>
<keyword evidence="6" id="KW-0732">Signal</keyword>
<dbReference type="EMBL" id="PVTF01000018">
    <property type="protein sequence ID" value="PRY34026.1"/>
    <property type="molecule type" value="Genomic_DNA"/>
</dbReference>
<dbReference type="AlphaFoldDB" id="A0A2T0SKU6"/>
<dbReference type="Pfam" id="PF00877">
    <property type="entry name" value="NLPC_P60"/>
    <property type="match status" value="1"/>
</dbReference>
<name>A0A2T0SKU6_9PSEU</name>
<keyword evidence="4" id="KW-0788">Thiol protease</keyword>
<dbReference type="PANTHER" id="PTHR47359:SF3">
    <property type="entry name" value="NLP_P60 DOMAIN-CONTAINING PROTEIN-RELATED"/>
    <property type="match status" value="1"/>
</dbReference>
<reference evidence="8 9" key="1">
    <citation type="submission" date="2018-03" db="EMBL/GenBank/DDBJ databases">
        <title>Genomic Encyclopedia of Archaeal and Bacterial Type Strains, Phase II (KMG-II): from individual species to whole genera.</title>
        <authorList>
            <person name="Goeker M."/>
        </authorList>
    </citation>
    <scope>NUCLEOTIDE SEQUENCE [LARGE SCALE GENOMIC DNA]</scope>
    <source>
        <strain evidence="8 9">DSM 44720</strain>
    </source>
</reference>
<evidence type="ECO:0000313" key="8">
    <source>
        <dbReference type="EMBL" id="PRY34026.1"/>
    </source>
</evidence>
<dbReference type="SUPFAM" id="SSF54001">
    <property type="entry name" value="Cysteine proteinases"/>
    <property type="match status" value="1"/>
</dbReference>
<dbReference type="InterPro" id="IPR038765">
    <property type="entry name" value="Papain-like_cys_pep_sf"/>
</dbReference>
<feature type="domain" description="NlpC/P60" evidence="7">
    <location>
        <begin position="230"/>
        <end position="346"/>
    </location>
</feature>
<comment type="similarity">
    <text evidence="1">Belongs to the peptidase C40 family.</text>
</comment>
<evidence type="ECO:0000313" key="9">
    <source>
        <dbReference type="Proteomes" id="UP000239494"/>
    </source>
</evidence>
<evidence type="ECO:0000256" key="4">
    <source>
        <dbReference type="ARBA" id="ARBA00022807"/>
    </source>
</evidence>
<feature type="signal peptide" evidence="6">
    <location>
        <begin position="1"/>
        <end position="31"/>
    </location>
</feature>
<dbReference type="PANTHER" id="PTHR47359">
    <property type="entry name" value="PEPTIDOGLYCAN DL-ENDOPEPTIDASE CWLO"/>
    <property type="match status" value="1"/>
</dbReference>
<organism evidence="8 9">
    <name type="scientific">Umezawaea tangerina</name>
    <dbReference type="NCBI Taxonomy" id="84725"/>
    <lineage>
        <taxon>Bacteria</taxon>
        <taxon>Bacillati</taxon>
        <taxon>Actinomycetota</taxon>
        <taxon>Actinomycetes</taxon>
        <taxon>Pseudonocardiales</taxon>
        <taxon>Pseudonocardiaceae</taxon>
        <taxon>Umezawaea</taxon>
    </lineage>
</organism>
<evidence type="ECO:0000256" key="3">
    <source>
        <dbReference type="ARBA" id="ARBA00022801"/>
    </source>
</evidence>
<dbReference type="OrthoDB" id="5177647at2"/>
<keyword evidence="2" id="KW-0645">Protease</keyword>
<evidence type="ECO:0000256" key="6">
    <source>
        <dbReference type="SAM" id="SignalP"/>
    </source>
</evidence>
<protein>
    <submittedName>
        <fullName evidence="8">NlpC/P60 family protein</fullName>
    </submittedName>
</protein>
<dbReference type="InterPro" id="IPR000064">
    <property type="entry name" value="NLP_P60_dom"/>
</dbReference>
<keyword evidence="9" id="KW-1185">Reference proteome</keyword>
<comment type="caution">
    <text evidence="8">The sequence shown here is derived from an EMBL/GenBank/DDBJ whole genome shotgun (WGS) entry which is preliminary data.</text>
</comment>
<evidence type="ECO:0000256" key="5">
    <source>
        <dbReference type="SAM" id="MobiDB-lite"/>
    </source>
</evidence>
<dbReference type="Proteomes" id="UP000239494">
    <property type="component" value="Unassembled WGS sequence"/>
</dbReference>
<feature type="chain" id="PRO_5039510275" evidence="6">
    <location>
        <begin position="32"/>
        <end position="346"/>
    </location>
</feature>
<gene>
    <name evidence="8" type="ORF">CLV43_11852</name>
</gene>
<dbReference type="GO" id="GO:0006508">
    <property type="term" value="P:proteolysis"/>
    <property type="evidence" value="ECO:0007669"/>
    <property type="project" value="UniProtKB-KW"/>
</dbReference>
<dbReference type="PROSITE" id="PS51935">
    <property type="entry name" value="NLPC_P60"/>
    <property type="match status" value="1"/>
</dbReference>
<evidence type="ECO:0000256" key="2">
    <source>
        <dbReference type="ARBA" id="ARBA00022670"/>
    </source>
</evidence>
<dbReference type="GO" id="GO:0008234">
    <property type="term" value="F:cysteine-type peptidase activity"/>
    <property type="evidence" value="ECO:0007669"/>
    <property type="project" value="UniProtKB-KW"/>
</dbReference>
<proteinExistence type="inferred from homology"/>
<evidence type="ECO:0000259" key="7">
    <source>
        <dbReference type="PROSITE" id="PS51935"/>
    </source>
</evidence>
<dbReference type="Gene3D" id="3.90.1720.10">
    <property type="entry name" value="endopeptidase domain like (from Nostoc punctiforme)"/>
    <property type="match status" value="1"/>
</dbReference>
<keyword evidence="3" id="KW-0378">Hydrolase</keyword>
<evidence type="ECO:0000256" key="1">
    <source>
        <dbReference type="ARBA" id="ARBA00007074"/>
    </source>
</evidence>
<feature type="region of interest" description="Disordered" evidence="5">
    <location>
        <begin position="29"/>
        <end position="51"/>
    </location>
</feature>
<accession>A0A2T0SKU6</accession>